<accession>A0ABT5SVE8</accession>
<protein>
    <submittedName>
        <fullName evidence="2">DUF2235 domain-containing protein</fullName>
    </submittedName>
</protein>
<sequence>MSVTRRLVVCCDGTWNTATDRTNVRRLFDRLAVTEDQLPRYVEGLGADGNVIGRVLDGAFGAGLSEAVREVYRWLAETFRPGDELVFVGFSRGAFTVRSTVGMLAQCGLVAFATDQDDAERTAIVERVFAEGYRAEQDLTDAGLVFHPGFAPDDRAPIAFLGVWDTVGALGVPRTFGLLSGLVGREVTAFHDLELAPDVRHARQALAADERRGPYVPSVWPTPPPGRHASFAQVWFPGGHGDVGGGGSRTDLSDGALRWMIDELDATIAPRWSPDAPTLPVGQPCAPMDDGVDGLWRLLSPRPRAVPRIVPGAPDVSASAVARRECDLDPPYRPGRVLAVGESAEVAVDADDPWVETGLYLEPGRYVLTVAGRWTDHGAASPATGASPWPVVSWPSYAIGTALDGVRRLVERVTGNARSDVVGSRRVPEAAWLELVAAVADDLVDLDGTVHEGTTVPIGPTGQRELVTTRGGYLYAFANDAWTGYGSNGGAVVLGVARVT</sequence>
<dbReference type="PANTHER" id="PTHR33840">
    <property type="match status" value="1"/>
</dbReference>
<evidence type="ECO:0000313" key="2">
    <source>
        <dbReference type="EMBL" id="MDD7966754.1"/>
    </source>
</evidence>
<dbReference type="InterPro" id="IPR018712">
    <property type="entry name" value="Tle1-like_cat"/>
</dbReference>
<dbReference type="Pfam" id="PF09994">
    <property type="entry name" value="T6SS_Tle1-like_cat"/>
    <property type="match status" value="1"/>
</dbReference>
<organism evidence="2 3">
    <name type="scientific">Actinomycetospora lemnae</name>
    <dbReference type="NCBI Taxonomy" id="3019891"/>
    <lineage>
        <taxon>Bacteria</taxon>
        <taxon>Bacillati</taxon>
        <taxon>Actinomycetota</taxon>
        <taxon>Actinomycetes</taxon>
        <taxon>Pseudonocardiales</taxon>
        <taxon>Pseudonocardiaceae</taxon>
        <taxon>Actinomycetospora</taxon>
    </lineage>
</organism>
<dbReference type="EMBL" id="JAQZAO010000006">
    <property type="protein sequence ID" value="MDD7966754.1"/>
    <property type="molecule type" value="Genomic_DNA"/>
</dbReference>
<feature type="domain" description="T6SS Phospholipase effector Tle1-like catalytic" evidence="1">
    <location>
        <begin position="5"/>
        <end position="263"/>
    </location>
</feature>
<keyword evidence="3" id="KW-1185">Reference proteome</keyword>
<evidence type="ECO:0000259" key="1">
    <source>
        <dbReference type="Pfam" id="PF09994"/>
    </source>
</evidence>
<dbReference type="RefSeq" id="WP_274201285.1">
    <property type="nucleotide sequence ID" value="NZ_JAQZAO010000006.1"/>
</dbReference>
<dbReference type="PANTHER" id="PTHR33840:SF1">
    <property type="entry name" value="TLE1 PHOSPHOLIPASE DOMAIN-CONTAINING PROTEIN"/>
    <property type="match status" value="1"/>
</dbReference>
<gene>
    <name evidence="2" type="ORF">PGB27_15575</name>
</gene>
<dbReference type="Gene3D" id="2.60.120.430">
    <property type="entry name" value="Galactose-binding lectin"/>
    <property type="match status" value="1"/>
</dbReference>
<reference evidence="2 3" key="1">
    <citation type="submission" date="2023-02" db="EMBL/GenBank/DDBJ databases">
        <title>Genome sequencing required for Actinomycetospora new species description.</title>
        <authorList>
            <person name="Saimee Y."/>
            <person name="Duangmal K."/>
        </authorList>
    </citation>
    <scope>NUCLEOTIDE SEQUENCE [LARGE SCALE GENOMIC DNA]</scope>
    <source>
        <strain evidence="2 3">DW7H6</strain>
    </source>
</reference>
<proteinExistence type="predicted"/>
<comment type="caution">
    <text evidence="2">The sequence shown here is derived from an EMBL/GenBank/DDBJ whole genome shotgun (WGS) entry which is preliminary data.</text>
</comment>
<name>A0ABT5SVE8_9PSEU</name>
<evidence type="ECO:0000313" key="3">
    <source>
        <dbReference type="Proteomes" id="UP001300763"/>
    </source>
</evidence>
<dbReference type="Proteomes" id="UP001300763">
    <property type="component" value="Unassembled WGS sequence"/>
</dbReference>